<dbReference type="GO" id="GO:0003677">
    <property type="term" value="F:DNA binding"/>
    <property type="evidence" value="ECO:0007669"/>
    <property type="project" value="InterPro"/>
</dbReference>
<dbReference type="OrthoDB" id="5370478at2759"/>
<dbReference type="AlphaFoldDB" id="A0A2J6R0V2"/>
<reference evidence="7 8" key="1">
    <citation type="submission" date="2016-04" db="EMBL/GenBank/DDBJ databases">
        <title>A degradative enzymes factory behind the ericoid mycorrhizal symbiosis.</title>
        <authorList>
            <consortium name="DOE Joint Genome Institute"/>
            <person name="Martino E."/>
            <person name="Morin E."/>
            <person name="Grelet G."/>
            <person name="Kuo A."/>
            <person name="Kohler A."/>
            <person name="Daghino S."/>
            <person name="Barry K."/>
            <person name="Choi C."/>
            <person name="Cichocki N."/>
            <person name="Clum A."/>
            <person name="Copeland A."/>
            <person name="Hainaut M."/>
            <person name="Haridas S."/>
            <person name="Labutti K."/>
            <person name="Lindquist E."/>
            <person name="Lipzen A."/>
            <person name="Khouja H.-R."/>
            <person name="Murat C."/>
            <person name="Ohm R."/>
            <person name="Olson A."/>
            <person name="Spatafora J."/>
            <person name="Veneault-Fourrey C."/>
            <person name="Henrissat B."/>
            <person name="Grigoriev I."/>
            <person name="Martin F."/>
            <person name="Perotto S."/>
        </authorList>
    </citation>
    <scope>NUCLEOTIDE SEQUENCE [LARGE SCALE GENOMIC DNA]</scope>
    <source>
        <strain evidence="7 8">F</strain>
    </source>
</reference>
<dbReference type="CDD" id="cd12148">
    <property type="entry name" value="fungal_TF_MHR"/>
    <property type="match status" value="1"/>
</dbReference>
<dbReference type="EMBL" id="KZ613960">
    <property type="protein sequence ID" value="PMD32143.1"/>
    <property type="molecule type" value="Genomic_DNA"/>
</dbReference>
<dbReference type="Gene3D" id="4.10.240.10">
    <property type="entry name" value="Zn(2)-C6 fungal-type DNA-binding domain"/>
    <property type="match status" value="1"/>
</dbReference>
<organism evidence="7 8">
    <name type="scientific">Hyaloscypha variabilis (strain UAMH 11265 / GT02V1 / F)</name>
    <name type="common">Meliniomyces variabilis</name>
    <dbReference type="NCBI Taxonomy" id="1149755"/>
    <lineage>
        <taxon>Eukaryota</taxon>
        <taxon>Fungi</taxon>
        <taxon>Dikarya</taxon>
        <taxon>Ascomycota</taxon>
        <taxon>Pezizomycotina</taxon>
        <taxon>Leotiomycetes</taxon>
        <taxon>Helotiales</taxon>
        <taxon>Hyaloscyphaceae</taxon>
        <taxon>Hyaloscypha</taxon>
        <taxon>Hyaloscypha variabilis</taxon>
    </lineage>
</organism>
<evidence type="ECO:0000259" key="6">
    <source>
        <dbReference type="PROSITE" id="PS50048"/>
    </source>
</evidence>
<keyword evidence="5" id="KW-0539">Nucleus</keyword>
<evidence type="ECO:0000313" key="7">
    <source>
        <dbReference type="EMBL" id="PMD32143.1"/>
    </source>
</evidence>
<evidence type="ECO:0000256" key="4">
    <source>
        <dbReference type="ARBA" id="ARBA00023163"/>
    </source>
</evidence>
<keyword evidence="2" id="KW-0479">Metal-binding</keyword>
<evidence type="ECO:0000256" key="3">
    <source>
        <dbReference type="ARBA" id="ARBA00023015"/>
    </source>
</evidence>
<name>A0A2J6R0V2_HYAVF</name>
<dbReference type="InterPro" id="IPR001138">
    <property type="entry name" value="Zn2Cys6_DnaBD"/>
</dbReference>
<dbReference type="GO" id="GO:0006351">
    <property type="term" value="P:DNA-templated transcription"/>
    <property type="evidence" value="ECO:0007669"/>
    <property type="project" value="InterPro"/>
</dbReference>
<accession>A0A2J6R0V2</accession>
<evidence type="ECO:0000256" key="5">
    <source>
        <dbReference type="ARBA" id="ARBA00023242"/>
    </source>
</evidence>
<dbReference type="GO" id="GO:0000981">
    <property type="term" value="F:DNA-binding transcription factor activity, RNA polymerase II-specific"/>
    <property type="evidence" value="ECO:0007669"/>
    <property type="project" value="InterPro"/>
</dbReference>
<keyword evidence="3" id="KW-0805">Transcription regulation</keyword>
<dbReference type="InterPro" id="IPR050815">
    <property type="entry name" value="TF_fung"/>
</dbReference>
<evidence type="ECO:0000256" key="2">
    <source>
        <dbReference type="ARBA" id="ARBA00022723"/>
    </source>
</evidence>
<evidence type="ECO:0000313" key="8">
    <source>
        <dbReference type="Proteomes" id="UP000235786"/>
    </source>
</evidence>
<feature type="domain" description="Zn(2)-C6 fungal-type" evidence="6">
    <location>
        <begin position="21"/>
        <end position="51"/>
    </location>
</feature>
<evidence type="ECO:0000256" key="1">
    <source>
        <dbReference type="ARBA" id="ARBA00004123"/>
    </source>
</evidence>
<dbReference type="InterPro" id="IPR036864">
    <property type="entry name" value="Zn2-C6_fun-type_DNA-bd_sf"/>
</dbReference>
<dbReference type="PROSITE" id="PS00463">
    <property type="entry name" value="ZN2_CY6_FUNGAL_1"/>
    <property type="match status" value="1"/>
</dbReference>
<proteinExistence type="predicted"/>
<dbReference type="Pfam" id="PF04082">
    <property type="entry name" value="Fungal_trans"/>
    <property type="match status" value="1"/>
</dbReference>
<sequence>MDELLAAHEDQKTRRKRTPCACLPCRQRKVKCRGARPCCDTCLQQKYSCKWAIEDSREDSASRPVPQPTQSFVTARQSRVLIDLFFSIPHLDILRQSIHRPSFEGAESGQQSMFLLVSLYCLSALYLSETDVQETFNGETASDLSQRLALNAQQYSRDTSDQPSVPSTQANLLLGFRELLCRTGYKAWMYTGIAIRMSQAIRLGREYHQRHNAREQEVRRRTLWGCFIMDRLVSAVCSRPQTLRTIKLRCFLPCPEPSFLLEKVSSMSSRTLDIGPSPDCLEVLPYFIKAIEHWGTMGDIFATGVKGPPSQAPTHAESEFYKAEQALKAWKSSLQDPMSWSMKNYRAHRMLGQGSLFVSLHFVLNNALCFAHQEYLPEFEGDPAFDEQNSPEPSTSRSVVRTCLYHVEEIIRMASSLSSGDDTDREMLRAPFVGIALESAACCQLWQIHLDSMSPESGNSEAPNKASPTQKLAMIMDIFKSWEDTWPIAAAWQETIDLLSRLYEAAHPTGMLDFDVSQLDNREEHQPGEITIGSGYPDPQNLSSHRVFDSIRLILMTVADPSSLRHRQTRLHIQNLWNRMFPISNPALPESATTLASAQYGTFPNFDDMLNYDFIDEFEGFPGEQSDSITVSSLSAINLQHSPPFP</sequence>
<dbReference type="PANTHER" id="PTHR47338:SF5">
    <property type="entry name" value="ZN(II)2CYS6 TRANSCRIPTION FACTOR (EUROFUNG)"/>
    <property type="match status" value="1"/>
</dbReference>
<comment type="subcellular location">
    <subcellularLocation>
        <location evidence="1">Nucleus</location>
    </subcellularLocation>
</comment>
<dbReference type="GO" id="GO:0008270">
    <property type="term" value="F:zinc ion binding"/>
    <property type="evidence" value="ECO:0007669"/>
    <property type="project" value="InterPro"/>
</dbReference>
<protein>
    <recommendedName>
        <fullName evidence="6">Zn(2)-C6 fungal-type domain-containing protein</fullName>
    </recommendedName>
</protein>
<dbReference type="InterPro" id="IPR007219">
    <property type="entry name" value="XnlR_reg_dom"/>
</dbReference>
<dbReference type="STRING" id="1149755.A0A2J6R0V2"/>
<gene>
    <name evidence="7" type="ORF">L207DRAFT_572412</name>
</gene>
<keyword evidence="8" id="KW-1185">Reference proteome</keyword>
<keyword evidence="4" id="KW-0804">Transcription</keyword>
<dbReference type="PANTHER" id="PTHR47338">
    <property type="entry name" value="ZN(II)2CYS6 TRANSCRIPTION FACTOR (EUROFUNG)-RELATED"/>
    <property type="match status" value="1"/>
</dbReference>
<dbReference type="PROSITE" id="PS50048">
    <property type="entry name" value="ZN2_CY6_FUNGAL_2"/>
    <property type="match status" value="1"/>
</dbReference>
<dbReference type="Proteomes" id="UP000235786">
    <property type="component" value="Unassembled WGS sequence"/>
</dbReference>
<dbReference type="GO" id="GO:0005634">
    <property type="term" value="C:nucleus"/>
    <property type="evidence" value="ECO:0007669"/>
    <property type="project" value="UniProtKB-SubCell"/>
</dbReference>
<dbReference type="CDD" id="cd00067">
    <property type="entry name" value="GAL4"/>
    <property type="match status" value="1"/>
</dbReference>
<dbReference type="SUPFAM" id="SSF57701">
    <property type="entry name" value="Zn2/Cys6 DNA-binding domain"/>
    <property type="match status" value="1"/>
</dbReference>
<dbReference type="SMART" id="SM00906">
    <property type="entry name" value="Fungal_trans"/>
    <property type="match status" value="1"/>
</dbReference>